<sequence length="229" mass="26139">MIQRIYDDMWREFCFALQQRQYQIDRNIHNPADTRRGLTALAYISANSRSVSDEIANFIAQLKGVEPAQYYYPVDEVHLTLLSIISCIEGFQLCAIAPGDYVEVFTHALLQSGPIDIEFRGITASPACIVIQGFPVGDGLATLRDTLRRNFNATALKTSFDSRYKLVTAHCSAIRFCSPIDNPERLLDCCQQYRDHHFGTARLSDFELVFNDWYQRRTTTQSLAKYAMT</sequence>
<evidence type="ECO:0000313" key="2">
    <source>
        <dbReference type="Proteomes" id="UP000619743"/>
    </source>
</evidence>
<organism evidence="1 2">
    <name type="scientific">Neiella marina</name>
    <dbReference type="NCBI Taxonomy" id="508461"/>
    <lineage>
        <taxon>Bacteria</taxon>
        <taxon>Pseudomonadati</taxon>
        <taxon>Pseudomonadota</taxon>
        <taxon>Gammaproteobacteria</taxon>
        <taxon>Alteromonadales</taxon>
        <taxon>Echinimonadaceae</taxon>
        <taxon>Neiella</taxon>
    </lineage>
</organism>
<accession>A0A8J2U349</accession>
<evidence type="ECO:0008006" key="3">
    <source>
        <dbReference type="Google" id="ProtNLM"/>
    </source>
</evidence>
<proteinExistence type="predicted"/>
<dbReference type="AlphaFoldDB" id="A0A8J2U349"/>
<dbReference type="Gene3D" id="3.90.1140.10">
    <property type="entry name" value="Cyclic phosphodiesterase"/>
    <property type="match status" value="1"/>
</dbReference>
<dbReference type="InterPro" id="IPR009097">
    <property type="entry name" value="Cyclic_Pdiesterase"/>
</dbReference>
<comment type="caution">
    <text evidence="1">The sequence shown here is derived from an EMBL/GenBank/DDBJ whole genome shotgun (WGS) entry which is preliminary data.</text>
</comment>
<dbReference type="EMBL" id="BMDX01000003">
    <property type="protein sequence ID" value="GGA68865.1"/>
    <property type="molecule type" value="Genomic_DNA"/>
</dbReference>
<dbReference type="Proteomes" id="UP000619743">
    <property type="component" value="Unassembled WGS sequence"/>
</dbReference>
<protein>
    <recommendedName>
        <fullName evidence="3">2'-5' RNA ligase superfamily protein</fullName>
    </recommendedName>
</protein>
<gene>
    <name evidence="1" type="ORF">GCM10011369_08100</name>
</gene>
<dbReference type="SUPFAM" id="SSF55144">
    <property type="entry name" value="LigT-like"/>
    <property type="match status" value="1"/>
</dbReference>
<keyword evidence="2" id="KW-1185">Reference proteome</keyword>
<dbReference type="OrthoDB" id="2326088at2"/>
<dbReference type="RefSeq" id="WP_087506500.1">
    <property type="nucleotide sequence ID" value="NZ_BMDX01000003.1"/>
</dbReference>
<evidence type="ECO:0000313" key="1">
    <source>
        <dbReference type="EMBL" id="GGA68865.1"/>
    </source>
</evidence>
<name>A0A8J2U349_9GAMM</name>
<reference evidence="2" key="1">
    <citation type="journal article" date="2019" name="Int. J. Syst. Evol. Microbiol.">
        <title>The Global Catalogue of Microorganisms (GCM) 10K type strain sequencing project: providing services to taxonomists for standard genome sequencing and annotation.</title>
        <authorList>
            <consortium name="The Broad Institute Genomics Platform"/>
            <consortium name="The Broad Institute Genome Sequencing Center for Infectious Disease"/>
            <person name="Wu L."/>
            <person name="Ma J."/>
        </authorList>
    </citation>
    <scope>NUCLEOTIDE SEQUENCE [LARGE SCALE GENOMIC DNA]</scope>
    <source>
        <strain evidence="2">CGMCC 1.10130</strain>
    </source>
</reference>